<protein>
    <recommendedName>
        <fullName evidence="6">Band 7 domain-containing protein</fullName>
    </recommendedName>
</protein>
<dbReference type="SMART" id="SM00244">
    <property type="entry name" value="PHB"/>
    <property type="match status" value="1"/>
</dbReference>
<dbReference type="GO" id="GO:0005886">
    <property type="term" value="C:plasma membrane"/>
    <property type="evidence" value="ECO:0007669"/>
    <property type="project" value="InterPro"/>
</dbReference>
<dbReference type="InterPro" id="IPR001107">
    <property type="entry name" value="Band_7"/>
</dbReference>
<proteinExistence type="inferred from homology"/>
<dbReference type="GO" id="GO:0043005">
    <property type="term" value="C:neuron projection"/>
    <property type="evidence" value="ECO:0007669"/>
    <property type="project" value="UniProtKB-ARBA"/>
</dbReference>
<feature type="compositionally biased region" description="Polar residues" evidence="4">
    <location>
        <begin position="27"/>
        <end position="38"/>
    </location>
</feature>
<evidence type="ECO:0000313" key="8">
    <source>
        <dbReference type="Proteomes" id="UP000829354"/>
    </source>
</evidence>
<feature type="region of interest" description="Disordered" evidence="4">
    <location>
        <begin position="1"/>
        <end position="67"/>
    </location>
</feature>
<dbReference type="AlphaFoldDB" id="A0AAE9JTA6"/>
<evidence type="ECO:0000313" key="7">
    <source>
        <dbReference type="EMBL" id="UMM41761.1"/>
    </source>
</evidence>
<keyword evidence="8" id="KW-1185">Reference proteome</keyword>
<organism evidence="7 8">
    <name type="scientific">Caenorhabditis briggsae</name>
    <dbReference type="NCBI Taxonomy" id="6238"/>
    <lineage>
        <taxon>Eukaryota</taxon>
        <taxon>Metazoa</taxon>
        <taxon>Ecdysozoa</taxon>
        <taxon>Nematoda</taxon>
        <taxon>Chromadorea</taxon>
        <taxon>Rhabditida</taxon>
        <taxon>Rhabditina</taxon>
        <taxon>Rhabditomorpha</taxon>
        <taxon>Rhabditoidea</taxon>
        <taxon>Rhabditidae</taxon>
        <taxon>Peloderinae</taxon>
        <taxon>Caenorhabditis</taxon>
    </lineage>
</organism>
<reference evidence="7 8" key="1">
    <citation type="submission" date="2022-04" db="EMBL/GenBank/DDBJ databases">
        <title>Chromosome-level reference genomes for two strains of Caenorhabditis briggsae: an improved platform for comparative genomics.</title>
        <authorList>
            <person name="Stevens L."/>
            <person name="Andersen E."/>
        </authorList>
    </citation>
    <scope>NUCLEOTIDE SEQUENCE [LARGE SCALE GENOMIC DNA]</scope>
    <source>
        <strain evidence="7">VX34</strain>
        <tissue evidence="7">Whole-organism</tissue>
    </source>
</reference>
<keyword evidence="5" id="KW-1133">Transmembrane helix</keyword>
<keyword evidence="5" id="KW-0812">Transmembrane</keyword>
<evidence type="ECO:0000256" key="2">
    <source>
        <dbReference type="ARBA" id="ARBA00008164"/>
    </source>
</evidence>
<dbReference type="Gene3D" id="3.30.479.30">
    <property type="entry name" value="Band 7 domain"/>
    <property type="match status" value="1"/>
</dbReference>
<comment type="similarity">
    <text evidence="2">Belongs to the band 7/mec-2 family.</text>
</comment>
<feature type="domain" description="Band 7" evidence="6">
    <location>
        <begin position="141"/>
        <end position="300"/>
    </location>
</feature>
<feature type="compositionally biased region" description="Polar residues" evidence="4">
    <location>
        <begin position="462"/>
        <end position="487"/>
    </location>
</feature>
<evidence type="ECO:0000256" key="4">
    <source>
        <dbReference type="SAM" id="MobiDB-lite"/>
    </source>
</evidence>
<dbReference type="InterPro" id="IPR001972">
    <property type="entry name" value="Stomatin_HflK_fam"/>
</dbReference>
<feature type="region of interest" description="Disordered" evidence="4">
    <location>
        <begin position="80"/>
        <end position="109"/>
    </location>
</feature>
<feature type="compositionally biased region" description="Low complexity" evidence="4">
    <location>
        <begin position="1"/>
        <end position="22"/>
    </location>
</feature>
<evidence type="ECO:0000256" key="1">
    <source>
        <dbReference type="ARBA" id="ARBA00004370"/>
    </source>
</evidence>
<dbReference type="FunFam" id="3.30.479.30:FF:000002">
    <property type="entry name" value="band 7 protein AGAP004871"/>
    <property type="match status" value="1"/>
</dbReference>
<name>A0AAE9JTA6_CAEBR</name>
<feature type="transmembrane region" description="Helical" evidence="5">
    <location>
        <begin position="118"/>
        <end position="137"/>
    </location>
</feature>
<dbReference type="Pfam" id="PF01145">
    <property type="entry name" value="Band_7"/>
    <property type="match status" value="1"/>
</dbReference>
<sequence>MSTTMSSARNSVVSLSSNGSVKVETRLVSNERQSSIQQEGAMLPSSSSKDDDLLSTSSDEVENMATRTLQQLEESTSIISANSDDDSVKKEKQDEKDVEKGEGNSDDEKANIQNEFGVCGWILTILSYLLIFFTLPISACMCIKVVQEYERAVIFRLGRLMPGGAKGPGIFFIVPCIDTYRKVDLRVLSFEVPPQEILSKDSVTVAVDAVVYFRISNATISVTNVEDAARSTKLLAQTTLRNILGTKTLAEMLSDREAISHQMQTTLDEATEPWGVKVERVEVKDVRLPVQLQRAMAAEAEAAREARAKVIVAEGEQKASRALKEAAEVIAESPSALQLRYLQTLNSISAEKNSTIIFPFPIDLLSAFLQRTPPKVEEPPALPKKIRSCCLYKYPDWVQGMVGGEGGGGGHGHSHGGGGGGLGSSQVRAKGSIPSISSRFRPEHHNHQWPSAAPQHARSAVSLRSTADLSSKSVPNISESAGPSTSDPIGKTINERYNFNEMDRNLSALVKPLWAGTEKEERAAEKDESTSS</sequence>
<dbReference type="SUPFAM" id="SSF117892">
    <property type="entry name" value="Band 7/SPFH domain"/>
    <property type="match status" value="1"/>
</dbReference>
<dbReference type="EMBL" id="CP092625">
    <property type="protein sequence ID" value="UMM41761.1"/>
    <property type="molecule type" value="Genomic_DNA"/>
</dbReference>
<dbReference type="PROSITE" id="PS01270">
    <property type="entry name" value="BAND_7"/>
    <property type="match status" value="1"/>
</dbReference>
<evidence type="ECO:0000259" key="6">
    <source>
        <dbReference type="SMART" id="SM00244"/>
    </source>
</evidence>
<evidence type="ECO:0000256" key="5">
    <source>
        <dbReference type="SAM" id="Phobius"/>
    </source>
</evidence>
<dbReference type="CDD" id="cd03403">
    <property type="entry name" value="SPFH_stomatin"/>
    <property type="match status" value="1"/>
</dbReference>
<accession>A0AAE9JTA6</accession>
<comment type="subcellular location">
    <subcellularLocation>
        <location evidence="1">Membrane</location>
    </subcellularLocation>
</comment>
<dbReference type="InterPro" id="IPR043202">
    <property type="entry name" value="Band-7_stomatin-like"/>
</dbReference>
<dbReference type="PANTHER" id="PTHR10264">
    <property type="entry name" value="BAND 7 PROTEIN-RELATED"/>
    <property type="match status" value="1"/>
</dbReference>
<gene>
    <name evidence="7" type="ORF">L5515_017879</name>
</gene>
<dbReference type="Proteomes" id="UP000829354">
    <property type="component" value="Chromosome X"/>
</dbReference>
<keyword evidence="3 5" id="KW-0472">Membrane</keyword>
<feature type="region of interest" description="Disordered" evidence="4">
    <location>
        <begin position="405"/>
        <end position="493"/>
    </location>
</feature>
<dbReference type="InterPro" id="IPR036013">
    <property type="entry name" value="Band_7/SPFH_dom_sf"/>
</dbReference>
<dbReference type="Gene3D" id="6.10.250.2090">
    <property type="match status" value="1"/>
</dbReference>
<evidence type="ECO:0000256" key="3">
    <source>
        <dbReference type="ARBA" id="ARBA00023136"/>
    </source>
</evidence>
<dbReference type="PRINTS" id="PR00721">
    <property type="entry name" value="STOMATIN"/>
</dbReference>
<dbReference type="InterPro" id="IPR018080">
    <property type="entry name" value="Band_7/stomatin-like_CS"/>
</dbReference>
<feature type="compositionally biased region" description="Gly residues" evidence="4">
    <location>
        <begin position="405"/>
        <end position="423"/>
    </location>
</feature>
<dbReference type="PANTHER" id="PTHR10264:SF19">
    <property type="entry name" value="AT06885P-RELATED"/>
    <property type="match status" value="1"/>
</dbReference>
<feature type="compositionally biased region" description="Basic and acidic residues" evidence="4">
    <location>
        <begin position="86"/>
        <end position="109"/>
    </location>
</feature>